<dbReference type="GO" id="GO:0016151">
    <property type="term" value="F:nickel cation binding"/>
    <property type="evidence" value="ECO:0007669"/>
    <property type="project" value="UniProtKB-UniRule"/>
</dbReference>
<keyword evidence="2 3" id="KW-0143">Chaperone</keyword>
<keyword evidence="3" id="KW-0996">Nickel insertion</keyword>
<evidence type="ECO:0000313" key="5">
    <source>
        <dbReference type="Proteomes" id="UP000677918"/>
    </source>
</evidence>
<dbReference type="PANTHER" id="PTHR33643:SF1">
    <property type="entry name" value="UREASE ACCESSORY PROTEIN D"/>
    <property type="match status" value="1"/>
</dbReference>
<protein>
    <recommendedName>
        <fullName evidence="3">Urease accessory protein UreD</fullName>
    </recommendedName>
</protein>
<comment type="similarity">
    <text evidence="1 3">Belongs to the UreD family.</text>
</comment>
<dbReference type="Proteomes" id="UP000677918">
    <property type="component" value="Unassembled WGS sequence"/>
</dbReference>
<comment type="subunit">
    <text evidence="3">UreD, UreF and UreG form a complex that acts as a GTP-hydrolysis-dependent molecular chaperone, activating the urease apoprotein by helping to assemble the nickel containing metallocenter of UreC. The UreE protein probably delivers the nickel.</text>
</comment>
<evidence type="ECO:0000313" key="4">
    <source>
        <dbReference type="EMBL" id="GIQ68529.1"/>
    </source>
</evidence>
<evidence type="ECO:0000256" key="1">
    <source>
        <dbReference type="ARBA" id="ARBA00007177"/>
    </source>
</evidence>
<dbReference type="Pfam" id="PF01774">
    <property type="entry name" value="UreD"/>
    <property type="match status" value="1"/>
</dbReference>
<sequence>MAMSLIKPAAQHDSAASIPAAPGVRGKLTGRFACKNKRTFLADRYHQAPLKISKTFPMEEGGQLAVYMMDASPGMLDGDRYDISMELEAGASVYLTNQSFTKIHPASGAGSRLTQHFQLGAGSLLEFFPEPMIPYARSRIDTHTRIELEEDAVLLFGDVVTPGRTHRNELFQYGLVDSKVEIFRNGRLTVWDRFLLQPAVHDVRGLAAFGSYTHMASMWILAPRADELLLERIREELGLAEKAPDFDLPGPSAKSGEAISAAESEPSATCRLPGGAACLTGASMTADRGIVIRVLGHNVWQLQHQLFTARRAARRYLFNWDTAPERK</sequence>
<dbReference type="HAMAP" id="MF_01384">
    <property type="entry name" value="UreD"/>
    <property type="match status" value="1"/>
</dbReference>
<accession>A0A8J4H424</accession>
<evidence type="ECO:0000256" key="2">
    <source>
        <dbReference type="ARBA" id="ARBA00023186"/>
    </source>
</evidence>
<comment type="caution">
    <text evidence="4">The sequence shown here is derived from an EMBL/GenBank/DDBJ whole genome shotgun (WGS) entry which is preliminary data.</text>
</comment>
<name>A0A8J4H424_9BACL</name>
<dbReference type="InterPro" id="IPR002669">
    <property type="entry name" value="UreD"/>
</dbReference>
<evidence type="ECO:0000256" key="3">
    <source>
        <dbReference type="HAMAP-Rule" id="MF_01384"/>
    </source>
</evidence>
<keyword evidence="3" id="KW-0963">Cytoplasm</keyword>
<dbReference type="GO" id="GO:0005737">
    <property type="term" value="C:cytoplasm"/>
    <property type="evidence" value="ECO:0007669"/>
    <property type="project" value="UniProtKB-SubCell"/>
</dbReference>
<gene>
    <name evidence="3" type="primary">ureD</name>
    <name evidence="4" type="ORF">XYCOK13_13530</name>
</gene>
<dbReference type="PANTHER" id="PTHR33643">
    <property type="entry name" value="UREASE ACCESSORY PROTEIN D"/>
    <property type="match status" value="1"/>
</dbReference>
<dbReference type="AlphaFoldDB" id="A0A8J4H424"/>
<proteinExistence type="inferred from homology"/>
<keyword evidence="5" id="KW-1185">Reference proteome</keyword>
<organism evidence="4 5">
    <name type="scientific">Xylanibacillus composti</name>
    <dbReference type="NCBI Taxonomy" id="1572762"/>
    <lineage>
        <taxon>Bacteria</taxon>
        <taxon>Bacillati</taxon>
        <taxon>Bacillota</taxon>
        <taxon>Bacilli</taxon>
        <taxon>Bacillales</taxon>
        <taxon>Paenibacillaceae</taxon>
        <taxon>Xylanibacillus</taxon>
    </lineage>
</organism>
<dbReference type="EMBL" id="BOVK01000015">
    <property type="protein sequence ID" value="GIQ68529.1"/>
    <property type="molecule type" value="Genomic_DNA"/>
</dbReference>
<comment type="subcellular location">
    <subcellularLocation>
        <location evidence="3">Cytoplasm</location>
    </subcellularLocation>
</comment>
<reference evidence="4" key="1">
    <citation type="submission" date="2021-04" db="EMBL/GenBank/DDBJ databases">
        <title>Draft genome sequence of Xylanibacillus composti strain K13.</title>
        <authorList>
            <person name="Uke A."/>
            <person name="Chhe C."/>
            <person name="Baramee S."/>
            <person name="Kosugi A."/>
        </authorList>
    </citation>
    <scope>NUCLEOTIDE SEQUENCE</scope>
    <source>
        <strain evidence="4">K13</strain>
    </source>
</reference>
<comment type="function">
    <text evidence="3">Required for maturation of urease via the functional incorporation of the urease nickel metallocenter.</text>
</comment>